<dbReference type="Proteomes" id="UP000063063">
    <property type="component" value="Chromosome 22"/>
</dbReference>
<dbReference type="VEuPathDB" id="TriTrypDB:LPMP_221190"/>
<dbReference type="eggNOG" id="ENOG502SKV7">
    <property type="taxonomic scope" value="Eukaryota"/>
</dbReference>
<evidence type="ECO:0000313" key="4">
    <source>
        <dbReference type="Proteomes" id="UP000063063"/>
    </source>
</evidence>
<dbReference type="EMBL" id="CP009391">
    <property type="protein sequence ID" value="AIN98412.1"/>
    <property type="molecule type" value="Genomic_DNA"/>
</dbReference>
<dbReference type="OrthoDB" id="267876at2759"/>
<reference evidence="3 4" key="1">
    <citation type="journal article" date="2015" name="Sci. Rep.">
        <title>The genome of Leishmania panamensis: insights into genomics of the L. (Viannia) subgenus.</title>
        <authorList>
            <person name="Llanes A."/>
            <person name="Restrepo C.M."/>
            <person name="Vecchio G.D."/>
            <person name="Anguizola F.J."/>
            <person name="Lleonart R."/>
        </authorList>
    </citation>
    <scope>NUCLEOTIDE SEQUENCE [LARGE SCALE GENOMIC DNA]</scope>
    <source>
        <strain evidence="3 4">MHOM/PA/94/PSC-1</strain>
    </source>
</reference>
<keyword evidence="1" id="KW-0175">Coiled coil</keyword>
<gene>
    <name evidence="3" type="ORF">LPMP_221190</name>
</gene>
<feature type="region of interest" description="Disordered" evidence="2">
    <location>
        <begin position="253"/>
        <end position="304"/>
    </location>
</feature>
<dbReference type="RefSeq" id="XP_010699119.1">
    <property type="nucleotide sequence ID" value="XM_010700817.1"/>
</dbReference>
<feature type="compositionally biased region" description="Basic and acidic residues" evidence="2">
    <location>
        <begin position="253"/>
        <end position="264"/>
    </location>
</feature>
<keyword evidence="4" id="KW-1185">Reference proteome</keyword>
<feature type="region of interest" description="Disordered" evidence="2">
    <location>
        <begin position="185"/>
        <end position="215"/>
    </location>
</feature>
<evidence type="ECO:0000313" key="3">
    <source>
        <dbReference type="EMBL" id="AIN98412.1"/>
    </source>
</evidence>
<protein>
    <submittedName>
        <fullName evidence="3">Uncharacterized protein</fullName>
    </submittedName>
</protein>
<name>A0A088RQL0_LEIPA</name>
<dbReference type="KEGG" id="lpan:LPMP_221190"/>
<feature type="coiled-coil region" evidence="1">
    <location>
        <begin position="631"/>
        <end position="693"/>
    </location>
</feature>
<organism evidence="3 4">
    <name type="scientific">Leishmania panamensis</name>
    <dbReference type="NCBI Taxonomy" id="5679"/>
    <lineage>
        <taxon>Eukaryota</taxon>
        <taxon>Discoba</taxon>
        <taxon>Euglenozoa</taxon>
        <taxon>Kinetoplastea</taxon>
        <taxon>Metakinetoplastina</taxon>
        <taxon>Trypanosomatida</taxon>
        <taxon>Trypanosomatidae</taxon>
        <taxon>Leishmaniinae</taxon>
        <taxon>Leishmania</taxon>
        <taxon>Leishmania guyanensis species complex</taxon>
    </lineage>
</organism>
<feature type="compositionally biased region" description="Basic and acidic residues" evidence="2">
    <location>
        <begin position="186"/>
        <end position="200"/>
    </location>
</feature>
<dbReference type="AlphaFoldDB" id="A0A088RQL0"/>
<dbReference type="GeneID" id="22575165"/>
<evidence type="ECO:0000256" key="1">
    <source>
        <dbReference type="SAM" id="Coils"/>
    </source>
</evidence>
<sequence length="1153" mass="123558">MSHESCGHARSVETDRMRELKACDRMRRACPSAPPLRLWGKVPVSVGTSIENYCTSLPLSVSDASARRPSSPTTTSVPPFVCGDAMLHPRADAVRAPASEGQLEGRGITDSFTFQPESFESASPVGEDEVHAVTDKGTSMEELSWNAVAHRRYSTSASFAVQTPTAAPLCTATVAVPAGVRTHHASAVEEARRGDSEPTRTHLHGPWMTPSTFPSPAVAEPLQLVVPPPPTPLSAVSHSTVPSSLALAIPPQHTREEGDAHLRGEPLPSSSSPSPSPSHPRQVYQATPVRGHSRTQRVEDVQGTNASSPIAVCVSGTPPVPLTSAFAIAAEQNDRRTCEDEAREMTSTSGEVVGERGDCCPAAKSRTPLPARVLQDGANNGHLVTSAVADVSAESSTTPDGRRGRLADTLQPEASAYSFSPPPSSIVRSSCGIVRILQLQDQEGWQDRLRVALQQDAEVWVRQVCEEQRLLQAQLSVAQARAAALAKSLQVLYDRGWSSAPSLRPPSQPMDSAGVPISGASEKRCEERVTAERPCIDGINCKARVPHLAEYSLKKSAVREDSSEGVYTSSAADDATAAAFGTAYTHKLEAYIRLLEQHTHTLHSDKHQLQLRLDRQTSQLAMLQQYYQHHYARLLQEQSALERDSRKATEDVEELVGMLVVTRAAERAAMRRAEEFELALEKSELRAETLAAALHPQVKGNHRCDTEGSIGTITPISETIVVGPHRCESLHCTSGYASGPLPSSAFASFVEHDDTERSIMEMDALTAAEAASRTSSVERRRVLAGRSTSASSSMCPPLPPGASSLTVESPGWTPMQALTTSIGPECSCDVEHTWGRTGSSLSAVQLSVTPSAMRIAAEVESNDAGDVCSPEVCVAAKLVSRDEGIVSQPPCAPWQAVTAPPTLAPLPNADAIAIVSTAAMASHGSASSRKLSCEVNSDGAFASTALTAAPVPAEREEARNASVSVTMSLTSSSTSVFTPPTPTATTLLTPRSLARRRRHVQHQIKALRDDTEEGNASDAADEYQLLRLRCTLLELELQAKEAAHRAEKEAWETAVHHAEGIRGAMGEVEARVSQAAAASERAKELLREMSQLWSNSLALDEDDVIDDDSEGAAGATGLLMMDKGQAFSPHRSHNWTPLHWRDLEEPSPFRLSK</sequence>
<evidence type="ECO:0000256" key="2">
    <source>
        <dbReference type="SAM" id="MobiDB-lite"/>
    </source>
</evidence>
<accession>A0A088RQL0</accession>
<dbReference type="VEuPathDB" id="TriTrypDB:LPAL13_220015300"/>
<proteinExistence type="predicted"/>